<organism evidence="1 2">
    <name type="scientific">Enterovibrio nigricans DSM 22720</name>
    <dbReference type="NCBI Taxonomy" id="1121868"/>
    <lineage>
        <taxon>Bacteria</taxon>
        <taxon>Pseudomonadati</taxon>
        <taxon>Pseudomonadota</taxon>
        <taxon>Gammaproteobacteria</taxon>
        <taxon>Vibrionales</taxon>
        <taxon>Vibrionaceae</taxon>
        <taxon>Enterovibrio</taxon>
    </lineage>
</organism>
<evidence type="ECO:0000313" key="2">
    <source>
        <dbReference type="Proteomes" id="UP000190162"/>
    </source>
</evidence>
<reference evidence="2" key="1">
    <citation type="submission" date="2017-02" db="EMBL/GenBank/DDBJ databases">
        <authorList>
            <person name="Varghese N."/>
            <person name="Submissions S."/>
        </authorList>
    </citation>
    <scope>NUCLEOTIDE SEQUENCE [LARGE SCALE GENOMIC DNA]</scope>
    <source>
        <strain evidence="2">DSM 22720</strain>
    </source>
</reference>
<evidence type="ECO:0000313" key="1">
    <source>
        <dbReference type="EMBL" id="SKA66243.1"/>
    </source>
</evidence>
<accession>A0A1T4VMQ6</accession>
<keyword evidence="2" id="KW-1185">Reference proteome</keyword>
<sequence length="150" mass="16434">MQTREMSKTGLMGVVLSILLVFLSAFAPVSGYSQPLHSASVTHLTQANEAGASENSASDAQSAPVKSLAPSLSSIVRAGSYMPEHSNGAEPEFELVTELNTHGTRNPFFQVQYLFSHWHDWTLRPPSTAHRLSGWKDSNLLYRFISQSQA</sequence>
<dbReference type="AlphaFoldDB" id="A0A1T4VMQ6"/>
<dbReference type="Proteomes" id="UP000190162">
    <property type="component" value="Unassembled WGS sequence"/>
</dbReference>
<name>A0A1T4VMQ6_9GAMM</name>
<dbReference type="EMBL" id="FUXU01000085">
    <property type="protein sequence ID" value="SKA66243.1"/>
    <property type="molecule type" value="Genomic_DNA"/>
</dbReference>
<dbReference type="OrthoDB" id="6272517at2"/>
<gene>
    <name evidence="1" type="ORF">SAMN02745132_04087</name>
</gene>
<proteinExistence type="predicted"/>
<dbReference type="RefSeq" id="WP_078754203.1">
    <property type="nucleotide sequence ID" value="NZ_FUXU01000085.1"/>
</dbReference>
<protein>
    <submittedName>
        <fullName evidence="1">Uncharacterized protein</fullName>
    </submittedName>
</protein>